<feature type="region of interest" description="Disordered" evidence="1">
    <location>
        <begin position="855"/>
        <end position="881"/>
    </location>
</feature>
<dbReference type="InterPro" id="IPR024996">
    <property type="entry name" value="RNaseH_pPIWI_RE"/>
</dbReference>
<evidence type="ECO:0000259" key="4">
    <source>
        <dbReference type="Pfam" id="PF18157"/>
    </source>
</evidence>
<feature type="domain" description="Prokaryotic pPIWI-RE MID" evidence="4">
    <location>
        <begin position="493"/>
        <end position="628"/>
    </location>
</feature>
<feature type="domain" description="pPIWI-RE RNaseH" evidence="2">
    <location>
        <begin position="640"/>
        <end position="944"/>
    </location>
</feature>
<comment type="caution">
    <text evidence="5">The sequence shown here is derived from an EMBL/GenBank/DDBJ whole genome shotgun (WGS) entry which is preliminary data.</text>
</comment>
<evidence type="ECO:0000259" key="3">
    <source>
        <dbReference type="Pfam" id="PF13111"/>
    </source>
</evidence>
<sequence length="992" mass="108947">MKYQTIRTAAWTPTSSEASLTARYRALPFPEEWREALLDLCNTGRPAQAEPYRTVPTWRLDQVLQTLAPDLLVRPRPAQHRGEAADFWLYSPVEVADPLPGPALRALLAAWLRDLRPEPEHRTRRREVESMLSDDPPPWRPVEAELLRCPPTKGGTAAPEARQFQLTTDYLARRILALEPYDFGAGKLHFRAVPRGPRDQGAELVSQPLPWEGKGDRTSWYSVVLNVTLHTVPFHPLPRLHLHTHIRRWATRTSPTTGRLRLAFGRRTSVLLRPRVPWLPGAPVSERFAVARLEWNRASKGIDWVGGGPAGVLQGISLAEPFPDADGLLRAPEEWLTEGMRAAVVHSTAMGGHEVGAGLMSDQRSRIVRWAEQALPEVLCPVPALEYTRRATTHRPANPRPKPAGDVDKAAEDVRAATARRVGTAFALGPLGDPEAASSEQPVLEARLLWQTAEMRDTAIATLVDHLGLKDDGVRPTAEAYEAACPGSPALLEWDTAELTVRLRCLKLTGSLADDLPLGDVRPTRDAVTRALSARRTEVRAFLAADRTDSMPALALAEIDRRQDFSTPDHDPKFALRLGCADAGVLTQFMAVPKRVRGYNSEKNAGFRALKAWDDGLRQLGVRVHPEHSLGTQLPEGLRYAAVWMVRKNASSRTRWAGHEPVAIRVTPARPGTGLARVEGWDRSADNGTGAWIPYPALLLRLTRLAEVPSGVPGPRGDAAQPAERPSWWQDMRRQRQETEEWLQKVLRSLRGTPTLLLAHAQNCRSHWTWLQDGQSEPDRIRTGHAPARRLDPDLRLVRVRTSQGRETAQWWGVHPDEVNGVNGLPANLWTDPTTAAGSARVFWSTTPKAQQFSGSAVEADKLAPRPLRAGKRKGELTVDTDKPAWNPGLVELAVLGCHQADGDDPEALALAVHQLRQAPDHSDALSLPLPLHLAGLAQEYVLPTIADDGAAADPVADTDPDAAEVAGLAQAPEPDSDPEQLTLFAPGGVVG</sequence>
<accession>A0A7W7QZH5</accession>
<keyword evidence="6" id="KW-1185">Reference proteome</keyword>
<dbReference type="Pfam" id="PF13111">
    <property type="entry name" value="pPIWI_RE_X"/>
    <property type="match status" value="1"/>
</dbReference>
<dbReference type="EMBL" id="JACHJV010000001">
    <property type="protein sequence ID" value="MBB4922403.1"/>
    <property type="molecule type" value="Genomic_DNA"/>
</dbReference>
<organism evidence="5 6">
    <name type="scientific">Kitasatospora kifunensis</name>
    <name type="common">Streptomyces kifunensis</name>
    <dbReference type="NCBI Taxonomy" id="58351"/>
    <lineage>
        <taxon>Bacteria</taxon>
        <taxon>Bacillati</taxon>
        <taxon>Actinomycetota</taxon>
        <taxon>Actinomycetes</taxon>
        <taxon>Kitasatosporales</taxon>
        <taxon>Streptomycetaceae</taxon>
        <taxon>Kitasatospora</taxon>
    </lineage>
</organism>
<gene>
    <name evidence="5" type="ORF">FHR34_001396</name>
</gene>
<dbReference type="InterPro" id="IPR040496">
    <property type="entry name" value="MID_pPIWI_RE"/>
</dbReference>
<proteinExistence type="predicted"/>
<evidence type="ECO:0000313" key="6">
    <source>
        <dbReference type="Proteomes" id="UP000540506"/>
    </source>
</evidence>
<dbReference type="Pfam" id="PF13032">
    <property type="entry name" value="RNaseH_pPIWI_RE"/>
    <property type="match status" value="1"/>
</dbReference>
<dbReference type="AlphaFoldDB" id="A0A7W7QZH5"/>
<feature type="domain" description="pPIWI-RE module N-terminal" evidence="3">
    <location>
        <begin position="10"/>
        <end position="421"/>
    </location>
</feature>
<name>A0A7W7QZH5_KITKI</name>
<evidence type="ECO:0000259" key="2">
    <source>
        <dbReference type="Pfam" id="PF13032"/>
    </source>
</evidence>
<dbReference type="Proteomes" id="UP000540506">
    <property type="component" value="Unassembled WGS sequence"/>
</dbReference>
<dbReference type="InterPro" id="IPR025085">
    <property type="entry name" value="pPIWI_RE_X"/>
</dbReference>
<protein>
    <recommendedName>
        <fullName evidence="7">DUF3893 domain-containing protein</fullName>
    </recommendedName>
</protein>
<evidence type="ECO:0008006" key="7">
    <source>
        <dbReference type="Google" id="ProtNLM"/>
    </source>
</evidence>
<reference evidence="5 6" key="1">
    <citation type="submission" date="2020-08" db="EMBL/GenBank/DDBJ databases">
        <title>Sequencing the genomes of 1000 actinobacteria strains.</title>
        <authorList>
            <person name="Klenk H.-P."/>
        </authorList>
    </citation>
    <scope>NUCLEOTIDE SEQUENCE [LARGE SCALE GENOMIC DNA]</scope>
    <source>
        <strain evidence="5 6">DSM 41654</strain>
    </source>
</reference>
<evidence type="ECO:0000256" key="1">
    <source>
        <dbReference type="SAM" id="MobiDB-lite"/>
    </source>
</evidence>
<dbReference type="Pfam" id="PF18157">
    <property type="entry name" value="MID_pPIWI_RE"/>
    <property type="match status" value="1"/>
</dbReference>
<feature type="region of interest" description="Disordered" evidence="1">
    <location>
        <begin position="970"/>
        <end position="992"/>
    </location>
</feature>
<evidence type="ECO:0000313" key="5">
    <source>
        <dbReference type="EMBL" id="MBB4922403.1"/>
    </source>
</evidence>